<sequence>MVEARDGSSRTDILVARDMSSSLRIAKWMESIHGLVLGVVGVKEEVAELRMDLQKIQKQGELSRAATALQLHVLTEMIAELKTSLPKTWEEQRKEMTTEYISQVGRVKSDQKTVVSLAADVMKNVCKIQEEQTEASQVLANLDVKMSALMVEVNSRVAGMAKDMEQIKQQKMEVMPNLDSAIGTIDEKFRSYADILMQRVPSAAQVPTTLDELAELDSRFHTYAVQSREAHTTILQEREREYEDREAQSKNLRIVGLSEESDEDTLAVVLSFFTNDLQARDGQVEQAIRVGRTDKGARVILVKFSSVKAKNEVLIVKGGADLWRKVDIIALVETWEYVAKKEYEIPGFSRVGSIKNSKRGFIRVLGRSYFAPYGSPVYSSLGEHDNLLAGISQVVLELCDKGPVWVVGDFNGRIGADQSFEVSEIERAQWRKEEGEICQWDRESNDEGRNRFSQALLQFSSVCNLTIMNGTPRFRHTKDFTCFTPNGQSVVDFLLASSAAREWISAFDFGPILPESDHRPLLFSIEGFGGRKNQTQHKKLMRLSFETGKRHEYKLKITERISRAPRTHEGVVNTLQEVARDTFGGGHRKLLLAEELIKEPRAFWDRLRPRRELCTLPTEELSQYVNTLYFYPNARLMPMVVSSDCVFSEADVSREVGNMKAGRAADLDGLSLELLKWGGAALNSVLTELINQAGQRGLPEAWT</sequence>
<dbReference type="EMBL" id="JBJQOH010000003">
    <property type="protein sequence ID" value="KAL3693708.1"/>
    <property type="molecule type" value="Genomic_DNA"/>
</dbReference>
<protein>
    <recommendedName>
        <fullName evidence="3">Endonuclease/exonuclease/phosphatase domain-containing protein</fullName>
    </recommendedName>
</protein>
<accession>A0ABD3HQ78</accession>
<keyword evidence="2" id="KW-1185">Reference proteome</keyword>
<evidence type="ECO:0000313" key="1">
    <source>
        <dbReference type="EMBL" id="KAL3693708.1"/>
    </source>
</evidence>
<dbReference type="Gene3D" id="3.60.10.10">
    <property type="entry name" value="Endonuclease/exonuclease/phosphatase"/>
    <property type="match status" value="1"/>
</dbReference>
<organism evidence="1 2">
    <name type="scientific">Riccia sorocarpa</name>
    <dbReference type="NCBI Taxonomy" id="122646"/>
    <lineage>
        <taxon>Eukaryota</taxon>
        <taxon>Viridiplantae</taxon>
        <taxon>Streptophyta</taxon>
        <taxon>Embryophyta</taxon>
        <taxon>Marchantiophyta</taxon>
        <taxon>Marchantiopsida</taxon>
        <taxon>Marchantiidae</taxon>
        <taxon>Marchantiales</taxon>
        <taxon>Ricciaceae</taxon>
        <taxon>Riccia</taxon>
    </lineage>
</organism>
<evidence type="ECO:0000313" key="2">
    <source>
        <dbReference type="Proteomes" id="UP001633002"/>
    </source>
</evidence>
<dbReference type="Proteomes" id="UP001633002">
    <property type="component" value="Unassembled WGS sequence"/>
</dbReference>
<dbReference type="AlphaFoldDB" id="A0ABD3HQ78"/>
<reference evidence="1 2" key="1">
    <citation type="submission" date="2024-09" db="EMBL/GenBank/DDBJ databases">
        <title>Chromosome-scale assembly of Riccia sorocarpa.</title>
        <authorList>
            <person name="Paukszto L."/>
        </authorList>
    </citation>
    <scope>NUCLEOTIDE SEQUENCE [LARGE SCALE GENOMIC DNA]</scope>
    <source>
        <strain evidence="1">LP-2024</strain>
        <tissue evidence="1">Aerial parts of the thallus</tissue>
    </source>
</reference>
<name>A0ABD3HQ78_9MARC</name>
<dbReference type="InterPro" id="IPR036691">
    <property type="entry name" value="Endo/exonu/phosph_ase_sf"/>
</dbReference>
<dbReference type="SUPFAM" id="SSF56219">
    <property type="entry name" value="DNase I-like"/>
    <property type="match status" value="1"/>
</dbReference>
<comment type="caution">
    <text evidence="1">The sequence shown here is derived from an EMBL/GenBank/DDBJ whole genome shotgun (WGS) entry which is preliminary data.</text>
</comment>
<proteinExistence type="predicted"/>
<evidence type="ECO:0008006" key="3">
    <source>
        <dbReference type="Google" id="ProtNLM"/>
    </source>
</evidence>
<gene>
    <name evidence="1" type="ORF">R1sor_007359</name>
</gene>